<evidence type="ECO:0000313" key="2">
    <source>
        <dbReference type="Proteomes" id="UP000535589"/>
    </source>
</evidence>
<evidence type="ECO:0008006" key="3">
    <source>
        <dbReference type="Google" id="ProtNLM"/>
    </source>
</evidence>
<accession>A0A7X8TSD0</accession>
<keyword evidence="2" id="KW-1185">Reference proteome</keyword>
<reference evidence="1 2" key="1">
    <citation type="submission" date="2020-04" db="EMBL/GenBank/DDBJ databases">
        <title>Vibrio sp. SM6, a novel species isolated from seawater.</title>
        <authorList>
            <person name="Wang X."/>
        </authorList>
    </citation>
    <scope>NUCLEOTIDE SEQUENCE [LARGE SCALE GENOMIC DNA]</scope>
    <source>
        <strain evidence="1 2">SM6</strain>
    </source>
</reference>
<organism evidence="1 2">
    <name type="scientific">Vibrio agarilyticus</name>
    <dbReference type="NCBI Taxonomy" id="2726741"/>
    <lineage>
        <taxon>Bacteria</taxon>
        <taxon>Pseudomonadati</taxon>
        <taxon>Pseudomonadota</taxon>
        <taxon>Gammaproteobacteria</taxon>
        <taxon>Vibrionales</taxon>
        <taxon>Vibrionaceae</taxon>
        <taxon>Vibrio</taxon>
    </lineage>
</organism>
<comment type="caution">
    <text evidence="1">The sequence shown here is derived from an EMBL/GenBank/DDBJ whole genome shotgun (WGS) entry which is preliminary data.</text>
</comment>
<protein>
    <recommendedName>
        <fullName evidence="3">Transcriptional regulator VspR</fullName>
    </recommendedName>
</protein>
<dbReference type="Proteomes" id="UP000535589">
    <property type="component" value="Unassembled WGS sequence"/>
</dbReference>
<dbReference type="AlphaFoldDB" id="A0A7X8TSD0"/>
<name>A0A7X8TSD0_9VIBR</name>
<dbReference type="RefSeq" id="WP_168837027.1">
    <property type="nucleotide sequence ID" value="NZ_JABAIK010000013.1"/>
</dbReference>
<dbReference type="EMBL" id="JABAIK010000013">
    <property type="protein sequence ID" value="NLS13935.1"/>
    <property type="molecule type" value="Genomic_DNA"/>
</dbReference>
<evidence type="ECO:0000313" key="1">
    <source>
        <dbReference type="EMBL" id="NLS13935.1"/>
    </source>
</evidence>
<gene>
    <name evidence="1" type="ORF">HGP28_13655</name>
</gene>
<proteinExistence type="predicted"/>
<sequence>MRRTRKVDALMHKLLIEKRMDGFSVVELRDASLPYVDQSCDLVELRLRLYRQLLRFERNNWLRVEGSRTNKRYFQTESLHANEFVPKPASVEVIEAKSPTWSVLASERNESRGELEIALGEVGEYQLLIQRFPELEPKLALLLNQARERSAQLLGKVNVLTTVLDTIAREQKAC</sequence>